<dbReference type="RefSeq" id="WP_269598415.1">
    <property type="nucleotide sequence ID" value="NZ_CP114584.1"/>
</dbReference>
<feature type="transmembrane region" description="Helical" evidence="1">
    <location>
        <begin position="141"/>
        <end position="162"/>
    </location>
</feature>
<feature type="transmembrane region" description="Helical" evidence="1">
    <location>
        <begin position="95"/>
        <end position="118"/>
    </location>
</feature>
<gene>
    <name evidence="2" type="ORF">N7E60_06315</name>
</gene>
<dbReference type="Proteomes" id="UP001164676">
    <property type="component" value="Chromosome"/>
</dbReference>
<keyword evidence="3" id="KW-1185">Reference proteome</keyword>
<evidence type="ECO:0000313" key="3">
    <source>
        <dbReference type="Proteomes" id="UP001164676"/>
    </source>
</evidence>
<sequence>MKSYYSFVEMMVMNILSLYLSYEEQRKILYQGKSTVSSYTAKRMYSKLSKKYYDESEKERVIDVLIKNRFSTWKDGEFLFLEDNRTNDISLVREFLASNLLTLISLAISLSILLVAIVSGELNDFTYIVAYIVYGFTRSEAAIMIVVPMVYFLMFYLIRVFINGLYKLMIFFQEKS</sequence>
<keyword evidence="1" id="KW-0812">Transmembrane</keyword>
<protein>
    <submittedName>
        <fullName evidence="2">Uncharacterized protein</fullName>
    </submittedName>
</protein>
<evidence type="ECO:0000256" key="1">
    <source>
        <dbReference type="SAM" id="Phobius"/>
    </source>
</evidence>
<dbReference type="EMBL" id="CP114584">
    <property type="protein sequence ID" value="WBA15874.1"/>
    <property type="molecule type" value="Genomic_DNA"/>
</dbReference>
<keyword evidence="1" id="KW-1133">Transmembrane helix</keyword>
<reference evidence="2" key="1">
    <citation type="submission" date="2022-09" db="EMBL/GenBank/DDBJ databases">
        <authorList>
            <person name="Li Z.-J."/>
        </authorList>
    </citation>
    <scope>NUCLEOTIDE SEQUENCE</scope>
    <source>
        <strain evidence="2">TGB10</strain>
    </source>
</reference>
<evidence type="ECO:0000313" key="2">
    <source>
        <dbReference type="EMBL" id="WBA15874.1"/>
    </source>
</evidence>
<organism evidence="2 3">
    <name type="scientific">Salinivibrio proteolyticus</name>
    <dbReference type="NCBI Taxonomy" id="334715"/>
    <lineage>
        <taxon>Bacteria</taxon>
        <taxon>Pseudomonadati</taxon>
        <taxon>Pseudomonadota</taxon>
        <taxon>Gammaproteobacteria</taxon>
        <taxon>Vibrionales</taxon>
        <taxon>Vibrionaceae</taxon>
        <taxon>Salinivibrio</taxon>
    </lineage>
</organism>
<keyword evidence="1" id="KW-0472">Membrane</keyword>
<accession>A0ABY7LF82</accession>
<name>A0ABY7LF82_9GAMM</name>
<proteinExistence type="predicted"/>